<accession>A0A2N0TST5</accession>
<organism evidence="1 2">
    <name type="scientific">Salegentibacter salinarum</name>
    <dbReference type="NCBI Taxonomy" id="447422"/>
    <lineage>
        <taxon>Bacteria</taxon>
        <taxon>Pseudomonadati</taxon>
        <taxon>Bacteroidota</taxon>
        <taxon>Flavobacteriia</taxon>
        <taxon>Flavobacteriales</taxon>
        <taxon>Flavobacteriaceae</taxon>
        <taxon>Salegentibacter</taxon>
    </lineage>
</organism>
<dbReference type="InterPro" id="IPR012341">
    <property type="entry name" value="6hp_glycosidase-like_sf"/>
</dbReference>
<dbReference type="Gene3D" id="1.50.10.10">
    <property type="match status" value="1"/>
</dbReference>
<name>A0A2N0TST5_9FLAO</name>
<dbReference type="GO" id="GO:0005975">
    <property type="term" value="P:carbohydrate metabolic process"/>
    <property type="evidence" value="ECO:0007669"/>
    <property type="project" value="InterPro"/>
</dbReference>
<dbReference type="AlphaFoldDB" id="A0A2N0TST5"/>
<evidence type="ECO:0000313" key="1">
    <source>
        <dbReference type="EMBL" id="PKD17748.1"/>
    </source>
</evidence>
<dbReference type="EMBL" id="LKTS01000034">
    <property type="protein sequence ID" value="PKD17748.1"/>
    <property type="molecule type" value="Genomic_DNA"/>
</dbReference>
<dbReference type="SUPFAM" id="SSF48208">
    <property type="entry name" value="Six-hairpin glycosidases"/>
    <property type="match status" value="1"/>
</dbReference>
<proteinExistence type="predicted"/>
<sequence length="708" mass="81557">MFYTACNFSNSENKEHTDEPESKIDRKALVSRHNVKVDGIDTLASLSVGNGAFAFTVDATGLQTFPDSYQFGVPLGTQSEWGWDSHPNPENYRFDETLVEYDQNGRKVTYSVQRKELPRSEEAVNYYRENPHRIQLANLGLELLKENGEEVKPEDLQNIQQELNLWTGEIESAFEIEGVQVKVYTAVHQSDDVVGIRIKSELIEQDRLQVRIRIPFPTAEWEDLATKWEGDEDYSSTLSVDGNRAHIKRVMDSITYNIGLQWQGNAAIEEKEEHYFVLKPSKDQTEFEFTTKFSNGEISEIPDLASVTKSSQNRWEEFWQSGGAVDFSGSTDERAHELERRVILSQYLTKLQCTGSQPPQETGLTYNSWFGKPHLEMHWWHGVHLPLWGRPELLEKSMPWYDTAFDKAKGIAERQGFEGARWQKMTDHSGYETPSSVAALLIWQQPHFITFSELLYRADSSEATLNKYKERVFATADLMASFPNYNKDKDRYELGPPVIPAQERFPARETFNPTYELAYWEWGLKTAIEWKERLNEEVPEKWVEVLEKLSEFPVQDDVYLATESATDSYTNPEYKTDHPSVFGTYGMLPETSRLDKKIMKNTFDLIWETWSWEETWGWDFPMTAMTAARLGKPNKAVDALFMNPQTNTYLKNGHNYQEERLTLYLPGNGGVLTAVAMMCAGWDGSEGETPGFPEEGWEIKWEGLEKMP</sequence>
<reference evidence="1 2" key="1">
    <citation type="submission" date="2015-10" db="EMBL/GenBank/DDBJ databases">
        <title>Draft genome sequence of Salegentibacter salinarum KCTC 12975.</title>
        <authorList>
            <person name="Lin W."/>
            <person name="Zheng Q."/>
        </authorList>
    </citation>
    <scope>NUCLEOTIDE SEQUENCE [LARGE SCALE GENOMIC DNA]</scope>
    <source>
        <strain evidence="1 2">KCTC 12975</strain>
    </source>
</reference>
<protein>
    <recommendedName>
        <fullName evidence="3">Glycoside hydrolase family 65</fullName>
    </recommendedName>
</protein>
<evidence type="ECO:0008006" key="3">
    <source>
        <dbReference type="Google" id="ProtNLM"/>
    </source>
</evidence>
<keyword evidence="2" id="KW-1185">Reference proteome</keyword>
<dbReference type="Proteomes" id="UP000232673">
    <property type="component" value="Unassembled WGS sequence"/>
</dbReference>
<evidence type="ECO:0000313" key="2">
    <source>
        <dbReference type="Proteomes" id="UP000232673"/>
    </source>
</evidence>
<dbReference type="STRING" id="447422.SAMN05660903_01190"/>
<gene>
    <name evidence="1" type="ORF">APR41_05845</name>
</gene>
<dbReference type="InterPro" id="IPR008928">
    <property type="entry name" value="6-hairpin_glycosidase_sf"/>
</dbReference>
<comment type="caution">
    <text evidence="1">The sequence shown here is derived from an EMBL/GenBank/DDBJ whole genome shotgun (WGS) entry which is preliminary data.</text>
</comment>